<gene>
    <name evidence="2" type="ORF">GCM10011511_54220</name>
</gene>
<dbReference type="Proteomes" id="UP000607559">
    <property type="component" value="Unassembled WGS sequence"/>
</dbReference>
<protein>
    <submittedName>
        <fullName evidence="2">Uncharacterized protein</fullName>
    </submittedName>
</protein>
<feature type="transmembrane region" description="Helical" evidence="1">
    <location>
        <begin position="152"/>
        <end position="177"/>
    </location>
</feature>
<proteinExistence type="predicted"/>
<evidence type="ECO:0000313" key="2">
    <source>
        <dbReference type="EMBL" id="GGB23519.1"/>
    </source>
</evidence>
<name>A0A8J2XX00_9BACT</name>
<feature type="transmembrane region" description="Helical" evidence="1">
    <location>
        <begin position="189"/>
        <end position="212"/>
    </location>
</feature>
<feature type="transmembrane region" description="Helical" evidence="1">
    <location>
        <begin position="90"/>
        <end position="109"/>
    </location>
</feature>
<dbReference type="AlphaFoldDB" id="A0A8J2XX00"/>
<feature type="transmembrane region" description="Helical" evidence="1">
    <location>
        <begin position="12"/>
        <end position="38"/>
    </location>
</feature>
<keyword evidence="1" id="KW-0472">Membrane</keyword>
<organism evidence="2 3">
    <name type="scientific">Puia dinghuensis</name>
    <dbReference type="NCBI Taxonomy" id="1792502"/>
    <lineage>
        <taxon>Bacteria</taxon>
        <taxon>Pseudomonadati</taxon>
        <taxon>Bacteroidota</taxon>
        <taxon>Chitinophagia</taxon>
        <taxon>Chitinophagales</taxon>
        <taxon>Chitinophagaceae</taxon>
        <taxon>Puia</taxon>
    </lineage>
</organism>
<evidence type="ECO:0000313" key="3">
    <source>
        <dbReference type="Proteomes" id="UP000607559"/>
    </source>
</evidence>
<feature type="transmembrane region" description="Helical" evidence="1">
    <location>
        <begin position="58"/>
        <end position="78"/>
    </location>
</feature>
<comment type="caution">
    <text evidence="2">The sequence shown here is derived from an EMBL/GenBank/DDBJ whole genome shotgun (WGS) entry which is preliminary data.</text>
</comment>
<dbReference type="EMBL" id="BMJC01000007">
    <property type="protein sequence ID" value="GGB23519.1"/>
    <property type="molecule type" value="Genomic_DNA"/>
</dbReference>
<feature type="transmembrane region" description="Helical" evidence="1">
    <location>
        <begin position="115"/>
        <end position="140"/>
    </location>
</feature>
<keyword evidence="1" id="KW-1133">Transmembrane helix</keyword>
<reference evidence="2" key="2">
    <citation type="submission" date="2020-09" db="EMBL/GenBank/DDBJ databases">
        <authorList>
            <person name="Sun Q."/>
            <person name="Zhou Y."/>
        </authorList>
    </citation>
    <scope>NUCLEOTIDE SEQUENCE</scope>
    <source>
        <strain evidence="2">CGMCC 1.15448</strain>
    </source>
</reference>
<evidence type="ECO:0000256" key="1">
    <source>
        <dbReference type="SAM" id="Phobius"/>
    </source>
</evidence>
<keyword evidence="1" id="KW-0812">Transmembrane</keyword>
<dbReference type="RefSeq" id="WP_188937719.1">
    <property type="nucleotide sequence ID" value="NZ_BMJC01000007.1"/>
</dbReference>
<keyword evidence="3" id="KW-1185">Reference proteome</keyword>
<reference evidence="2" key="1">
    <citation type="journal article" date="2014" name="Int. J. Syst. Evol. Microbiol.">
        <title>Complete genome sequence of Corynebacterium casei LMG S-19264T (=DSM 44701T), isolated from a smear-ripened cheese.</title>
        <authorList>
            <consortium name="US DOE Joint Genome Institute (JGI-PGF)"/>
            <person name="Walter F."/>
            <person name="Albersmeier A."/>
            <person name="Kalinowski J."/>
            <person name="Ruckert C."/>
        </authorList>
    </citation>
    <scope>NUCLEOTIDE SEQUENCE</scope>
    <source>
        <strain evidence="2">CGMCC 1.15448</strain>
    </source>
</reference>
<sequence>MQFLYFQYFQLFSLLIAIVCRKGLNSFSLGILIPILLLDNVTETVGVNYTRIFHSLDNYFVYNVYYVLSTPLYLYLYASMLKGDRREQRRLFFTGVAIETFILVNYFFIQGRAEFNTFTALLVGVANIVLSCLVLTRLAIRKDDGSNLVLDPIFWINAMILLFSLVSIIVLGMLKYISLNHIQFGRKSLYFALMEAANAALYTGYSGAFLLCQTQRSK</sequence>
<accession>A0A8J2XX00</accession>